<evidence type="ECO:0000256" key="13">
    <source>
        <dbReference type="ARBA" id="ARBA00023105"/>
    </source>
</evidence>
<feature type="binding site" evidence="20">
    <location>
        <position position="330"/>
    </location>
    <ligand>
        <name>Ca(2+)</name>
        <dbReference type="ChEBI" id="CHEBI:29108"/>
        <label>4</label>
    </ligand>
</feature>
<dbReference type="InterPro" id="IPR006026">
    <property type="entry name" value="Peptidase_Metallo"/>
</dbReference>
<protein>
    <recommendedName>
        <fullName evidence="17">interstitial collagenase</fullName>
        <ecNumber evidence="17">3.4.24.7</ecNumber>
    </recommendedName>
</protein>
<feature type="binding site" evidence="20">
    <location>
        <position position="177"/>
    </location>
    <ligand>
        <name>Ca(2+)</name>
        <dbReference type="ChEBI" id="CHEBI:29108"/>
        <label>3</label>
    </ligand>
</feature>
<dbReference type="CDD" id="cd04278">
    <property type="entry name" value="ZnMc_MMP"/>
    <property type="match status" value="1"/>
</dbReference>
<comment type="cofactor">
    <cofactor evidence="20">
        <name>Ca(2+)</name>
        <dbReference type="ChEBI" id="CHEBI:29108"/>
    </cofactor>
    <text evidence="20">Can bind about 5 Ca(2+) ions per subunit.</text>
</comment>
<dbReference type="SMART" id="SM00120">
    <property type="entry name" value="HX"/>
    <property type="match status" value="4"/>
</dbReference>
<feature type="active site" evidence="18">
    <location>
        <position position="217"/>
    </location>
</feature>
<evidence type="ECO:0000256" key="5">
    <source>
        <dbReference type="ARBA" id="ARBA00022670"/>
    </source>
</evidence>
<feature type="binding site" evidence="20">
    <location>
        <position position="189"/>
    </location>
    <ligand>
        <name>Ca(2+)</name>
        <dbReference type="ChEBI" id="CHEBI:29108"/>
        <label>2</label>
    </ligand>
</feature>
<keyword evidence="12" id="KW-0482">Metalloprotease</keyword>
<keyword evidence="15 21" id="KW-1015">Disulfide bond</keyword>
<dbReference type="FunFam" id="3.40.390.10:FF:000007">
    <property type="entry name" value="Collagenase 3"/>
    <property type="match status" value="1"/>
</dbReference>
<dbReference type="PROSITE" id="PS00546">
    <property type="entry name" value="CYSTEINE_SWITCH"/>
    <property type="match status" value="1"/>
</dbReference>
<evidence type="ECO:0000256" key="22">
    <source>
        <dbReference type="PIRSR" id="PIRSR621190-5"/>
    </source>
</evidence>
<feature type="binding site" evidence="20">
    <location>
        <position position="195"/>
    </location>
    <ligand>
        <name>Ca(2+)</name>
        <dbReference type="ChEBI" id="CHEBI:29108"/>
        <label>3</label>
    </ligand>
</feature>
<proteinExistence type="inferred from homology"/>
<dbReference type="PROSITE" id="PS51642">
    <property type="entry name" value="HEMOPEXIN_2"/>
    <property type="match status" value="3"/>
</dbReference>
<dbReference type="InterPro" id="IPR018486">
    <property type="entry name" value="Hemopexin_CS"/>
</dbReference>
<keyword evidence="14" id="KW-0865">Zymogen</keyword>
<accession>A0A8T0B549</accession>
<dbReference type="GO" id="GO:0008270">
    <property type="term" value="F:zinc ion binding"/>
    <property type="evidence" value="ECO:0007669"/>
    <property type="project" value="InterPro"/>
</dbReference>
<feature type="binding site" evidence="20">
    <location>
        <position position="378"/>
    </location>
    <ligand>
        <name>Ca(2+)</name>
        <dbReference type="ChEBI" id="CHEBI:29108"/>
        <label>5</label>
    </ligand>
</feature>
<evidence type="ECO:0000256" key="9">
    <source>
        <dbReference type="ARBA" id="ARBA00022801"/>
    </source>
</evidence>
<feature type="binding site" evidence="20">
    <location>
        <position position="332"/>
    </location>
    <ligand>
        <name>Ca(2+)</name>
        <dbReference type="ChEBI" id="CHEBI:29108"/>
        <label>5</label>
    </ligand>
</feature>
<dbReference type="InterPro" id="IPR002477">
    <property type="entry name" value="Peptidoglycan-bd-like"/>
</dbReference>
<evidence type="ECO:0000256" key="3">
    <source>
        <dbReference type="ARBA" id="ARBA00022525"/>
    </source>
</evidence>
<dbReference type="InterPro" id="IPR024079">
    <property type="entry name" value="MetalloPept_cat_dom_sf"/>
</dbReference>
<comment type="cofactor">
    <cofactor evidence="20">
        <name>Zn(2+)</name>
        <dbReference type="ChEBI" id="CHEBI:29105"/>
    </cofactor>
    <text evidence="20">Binds 2 Zn(2+) ions per subunit.</text>
</comment>
<dbReference type="InterPro" id="IPR021158">
    <property type="entry name" value="Pept_M10A_Zn_BS"/>
</dbReference>
<comment type="catalytic activity">
    <reaction evidence="16">
        <text>Cleavage of the triple helix of collagen at about three-quarters of the length of the molecule from the N-terminus, at 775-Gly-|-Ile-776 in the alpha1(I) chain. Cleaves synthetic substrates and alpha-macroglobulins at bonds where P1' is a hydrophobic residue.</text>
        <dbReference type="EC" id="3.4.24.7"/>
    </reaction>
</comment>
<feature type="binding site" evidence="20">
    <location>
        <position position="286"/>
    </location>
    <ligand>
        <name>Ca(2+)</name>
        <dbReference type="ChEBI" id="CHEBI:29108"/>
        <label>4</label>
    </ligand>
</feature>
<dbReference type="InterPro" id="IPR036365">
    <property type="entry name" value="PGBD-like_sf"/>
</dbReference>
<evidence type="ECO:0000256" key="23">
    <source>
        <dbReference type="PROSITE-ProRule" id="PRU01011"/>
    </source>
</evidence>
<keyword evidence="27" id="KW-1185">Reference proteome</keyword>
<keyword evidence="3" id="KW-0964">Secreted</keyword>
<evidence type="ECO:0000313" key="26">
    <source>
        <dbReference type="EMBL" id="KAF7700949.1"/>
    </source>
</evidence>
<name>A0A8T0B549_SILME</name>
<feature type="signal peptide" evidence="24">
    <location>
        <begin position="1"/>
        <end position="19"/>
    </location>
</feature>
<evidence type="ECO:0000256" key="24">
    <source>
        <dbReference type="SAM" id="SignalP"/>
    </source>
</evidence>
<feature type="binding site" evidence="20">
    <location>
        <position position="198"/>
    </location>
    <ligand>
        <name>Ca(2+)</name>
        <dbReference type="ChEBI" id="CHEBI:29108"/>
        <label>1</label>
    </ligand>
</feature>
<dbReference type="GO" id="GO:0030574">
    <property type="term" value="P:collagen catabolic process"/>
    <property type="evidence" value="ECO:0007669"/>
    <property type="project" value="UniProtKB-KW"/>
</dbReference>
<feature type="binding site" evidence="20">
    <location>
        <position position="155"/>
    </location>
    <ligand>
        <name>Ca(2+)</name>
        <dbReference type="ChEBI" id="CHEBI:29108"/>
        <label>2</label>
    </ligand>
</feature>
<dbReference type="GO" id="GO:0006508">
    <property type="term" value="P:proteolysis"/>
    <property type="evidence" value="ECO:0007669"/>
    <property type="project" value="UniProtKB-KW"/>
</dbReference>
<feature type="binding site" evidence="20">
    <location>
        <position position="196"/>
    </location>
    <ligand>
        <name>Ca(2+)</name>
        <dbReference type="ChEBI" id="CHEBI:29108"/>
        <label>1</label>
    </ligand>
</feature>
<evidence type="ECO:0000313" key="27">
    <source>
        <dbReference type="Proteomes" id="UP000606274"/>
    </source>
</evidence>
<evidence type="ECO:0000256" key="7">
    <source>
        <dbReference type="ARBA" id="ARBA00022729"/>
    </source>
</evidence>
<dbReference type="InterPro" id="IPR018487">
    <property type="entry name" value="Hemopexin-like_repeat"/>
</dbReference>
<feature type="binding site" evidence="20">
    <location>
        <position position="121"/>
    </location>
    <ligand>
        <name>Ca(2+)</name>
        <dbReference type="ChEBI" id="CHEBI:29108"/>
        <label>1</label>
    </ligand>
</feature>
<dbReference type="PANTHER" id="PTHR10201">
    <property type="entry name" value="MATRIX METALLOPROTEINASE"/>
    <property type="match status" value="1"/>
</dbReference>
<comment type="similarity">
    <text evidence="2">Belongs to the peptidase M10A family.</text>
</comment>
<keyword evidence="7 24" id="KW-0732">Signal</keyword>
<dbReference type="GO" id="GO:0031012">
    <property type="term" value="C:extracellular matrix"/>
    <property type="evidence" value="ECO:0007669"/>
    <property type="project" value="InterPro"/>
</dbReference>
<dbReference type="InterPro" id="IPR036375">
    <property type="entry name" value="Hemopexin-like_dom_sf"/>
</dbReference>
<evidence type="ECO:0000256" key="10">
    <source>
        <dbReference type="ARBA" id="ARBA00022833"/>
    </source>
</evidence>
<feature type="disulfide bond" evidence="21">
    <location>
        <begin position="279"/>
        <end position="462"/>
    </location>
</feature>
<reference evidence="26" key="1">
    <citation type="submission" date="2020-08" db="EMBL/GenBank/DDBJ databases">
        <title>Chromosome-level assembly of Southern catfish (Silurus meridionalis) provides insights into visual adaptation to the nocturnal and benthic lifestyles.</title>
        <authorList>
            <person name="Zhang Y."/>
            <person name="Wang D."/>
            <person name="Peng Z."/>
        </authorList>
    </citation>
    <scope>NUCLEOTIDE SEQUENCE</scope>
    <source>
        <strain evidence="26">SWU-2019-XX</strain>
        <tissue evidence="26">Muscle</tissue>
    </source>
</reference>
<organism evidence="26 27">
    <name type="scientific">Silurus meridionalis</name>
    <name type="common">Southern catfish</name>
    <name type="synonym">Silurus soldatovi meridionalis</name>
    <dbReference type="NCBI Taxonomy" id="175797"/>
    <lineage>
        <taxon>Eukaryota</taxon>
        <taxon>Metazoa</taxon>
        <taxon>Chordata</taxon>
        <taxon>Craniata</taxon>
        <taxon>Vertebrata</taxon>
        <taxon>Euteleostomi</taxon>
        <taxon>Actinopterygii</taxon>
        <taxon>Neopterygii</taxon>
        <taxon>Teleostei</taxon>
        <taxon>Ostariophysi</taxon>
        <taxon>Siluriformes</taxon>
        <taxon>Siluridae</taxon>
        <taxon>Silurus</taxon>
    </lineage>
</organism>
<feature type="binding site" evidence="19">
    <location>
        <position position="220"/>
    </location>
    <ligand>
        <name>Zn(2+)</name>
        <dbReference type="ChEBI" id="CHEBI:29105"/>
        <label>2</label>
        <note>catalytic</note>
    </ligand>
</feature>
<keyword evidence="4" id="KW-0272">Extracellular matrix</keyword>
<feature type="binding site" description="in inhibited form" evidence="20">
    <location>
        <position position="89"/>
    </location>
    <ligand>
        <name>Zn(2+)</name>
        <dbReference type="ChEBI" id="CHEBI:29105"/>
        <label>2</label>
        <note>catalytic</note>
    </ligand>
</feature>
<evidence type="ECO:0000256" key="12">
    <source>
        <dbReference type="ARBA" id="ARBA00023049"/>
    </source>
</evidence>
<dbReference type="AlphaFoldDB" id="A0A8T0B549"/>
<keyword evidence="13" id="KW-0177">Collagen degradation</keyword>
<sequence>MRGYYQLCALVALVFRVNAVPLAKDMSDEELAKNYLKRYYNMQEESKESFGRKVDEMSLKLSEMQQFFGLKVTGTLDAETLEMMKQPRCGVPDVAAFTAGSSNNKWSTNDLTYRIENYTPDMSVAEVDNSIERALQVWARVTPLKFTRISTGIADIMISFAVRDHGDGSPFDGPDGLLAHAFGPAPGLGGDTHFDDDETFTFKSPDGYVLFLVAAHEFGHALGLDHSRDPGALMNARYIYRNVDRFLLPQDDISKIQALYGSNTELPVGPTPPVTPNACDPNLVLDAVTTLRGEMYFFKERFFWRRNPQLPEMEQFLITSFWTELPDNIDAAFENPSDDLVYIFKRQKVLALNGYDVVKRKSISNFGLPATVKNIDAAFYDEYTERALFFVGKKYYSYDMNNKKMDKGYPKAVEKRFPGVTRKVTAAFQQSGFTYLFSGTSVLEFSETTLMRVLGNNYFLTC</sequence>
<feature type="binding site" evidence="19">
    <location>
        <position position="216"/>
    </location>
    <ligand>
        <name>Zn(2+)</name>
        <dbReference type="ChEBI" id="CHEBI:29105"/>
        <label>2</label>
        <note>catalytic</note>
    </ligand>
</feature>
<keyword evidence="11 20" id="KW-0106">Calcium</keyword>
<dbReference type="EC" id="3.4.24.7" evidence="17"/>
<feature type="binding site" evidence="20">
    <location>
        <position position="198"/>
    </location>
    <ligand>
        <name>Ca(2+)</name>
        <dbReference type="ChEBI" id="CHEBI:29108"/>
        <label>3</label>
    </ligand>
</feature>
<feature type="binding site" evidence="20">
    <location>
        <position position="165"/>
    </location>
    <ligand>
        <name>Zn(2+)</name>
        <dbReference type="ChEBI" id="CHEBI:29105"/>
        <label>1</label>
    </ligand>
</feature>
<dbReference type="CDD" id="cd00094">
    <property type="entry name" value="HX"/>
    <property type="match status" value="1"/>
</dbReference>
<dbReference type="PIRSF" id="PIRSF001191">
    <property type="entry name" value="Peptidase_M10A_matrix"/>
    <property type="match status" value="1"/>
</dbReference>
<evidence type="ECO:0000256" key="16">
    <source>
        <dbReference type="ARBA" id="ARBA00036005"/>
    </source>
</evidence>
<comment type="caution">
    <text evidence="26">The sequence shown here is derived from an EMBL/GenBank/DDBJ whole genome shotgun (WGS) entry which is preliminary data.</text>
</comment>
<dbReference type="SUPFAM" id="SSF55486">
    <property type="entry name" value="Metalloproteases ('zincins'), catalytic domain"/>
    <property type="match status" value="1"/>
</dbReference>
<evidence type="ECO:0000256" key="4">
    <source>
        <dbReference type="ARBA" id="ARBA00022530"/>
    </source>
</evidence>
<evidence type="ECO:0000256" key="15">
    <source>
        <dbReference type="ARBA" id="ARBA00023157"/>
    </source>
</evidence>
<dbReference type="GO" id="GO:0004222">
    <property type="term" value="F:metalloendopeptidase activity"/>
    <property type="evidence" value="ECO:0007669"/>
    <property type="project" value="UniProtKB-EC"/>
</dbReference>
<evidence type="ECO:0000256" key="14">
    <source>
        <dbReference type="ARBA" id="ARBA00023145"/>
    </source>
</evidence>
<evidence type="ECO:0000256" key="19">
    <source>
        <dbReference type="PIRSR" id="PIRSR001191-2"/>
    </source>
</evidence>
<keyword evidence="6 19" id="KW-0479">Metal-binding</keyword>
<feature type="binding site" evidence="20">
    <location>
        <position position="191"/>
    </location>
    <ligand>
        <name>Ca(2+)</name>
        <dbReference type="ChEBI" id="CHEBI:29108"/>
        <label>2</label>
    </ligand>
</feature>
<dbReference type="InterPro" id="IPR033739">
    <property type="entry name" value="M10A_MMP"/>
</dbReference>
<feature type="binding site" evidence="20">
    <location>
        <position position="173"/>
    </location>
    <ligand>
        <name>Ca(2+)</name>
        <dbReference type="ChEBI" id="CHEBI:29108"/>
        <label>3</label>
    </ligand>
</feature>
<dbReference type="Pfam" id="PF00045">
    <property type="entry name" value="Hemopexin"/>
    <property type="match status" value="2"/>
</dbReference>
<keyword evidence="9" id="KW-0378">Hydrolase</keyword>
<dbReference type="Pfam" id="PF01471">
    <property type="entry name" value="PG_binding_1"/>
    <property type="match status" value="1"/>
</dbReference>
<dbReference type="EMBL" id="JABFDY010000011">
    <property type="protein sequence ID" value="KAF7700949.1"/>
    <property type="molecule type" value="Genomic_DNA"/>
</dbReference>
<keyword evidence="10 19" id="KW-0862">Zinc</keyword>
<feature type="binding site" evidence="20">
    <location>
        <position position="172"/>
    </location>
    <ligand>
        <name>Ca(2+)</name>
        <dbReference type="ChEBI" id="CHEBI:29108"/>
        <label>3</label>
    </ligand>
</feature>
<evidence type="ECO:0000256" key="6">
    <source>
        <dbReference type="ARBA" id="ARBA00022723"/>
    </source>
</evidence>
<feature type="binding site" evidence="19">
    <location>
        <position position="226"/>
    </location>
    <ligand>
        <name>Zn(2+)</name>
        <dbReference type="ChEBI" id="CHEBI:29105"/>
        <label>2</label>
        <note>catalytic</note>
    </ligand>
</feature>
<feature type="repeat" description="Hemopexin" evidence="23">
    <location>
        <begin position="326"/>
        <end position="370"/>
    </location>
</feature>
<feature type="repeat" description="Hemopexin" evidence="23">
    <location>
        <begin position="372"/>
        <end position="420"/>
    </location>
</feature>
<dbReference type="Proteomes" id="UP000606274">
    <property type="component" value="Unassembled WGS sequence"/>
</dbReference>
<feature type="domain" description="Peptidase metallopeptidase" evidence="25">
    <location>
        <begin position="102"/>
        <end position="262"/>
    </location>
</feature>
<evidence type="ECO:0000256" key="20">
    <source>
        <dbReference type="PIRSR" id="PIRSR621190-2"/>
    </source>
</evidence>
<dbReference type="InterPro" id="IPR021190">
    <property type="entry name" value="Pept_M10A"/>
</dbReference>
<evidence type="ECO:0000259" key="25">
    <source>
        <dbReference type="SMART" id="SM00235"/>
    </source>
</evidence>
<keyword evidence="8" id="KW-0677">Repeat</keyword>
<evidence type="ECO:0000256" key="18">
    <source>
        <dbReference type="PIRSR" id="PIRSR001191-1"/>
    </source>
</evidence>
<evidence type="ECO:0000256" key="11">
    <source>
        <dbReference type="ARBA" id="ARBA00022837"/>
    </source>
</evidence>
<feature type="binding site" evidence="20">
    <location>
        <position position="234"/>
    </location>
    <ligand>
        <name>Zn(2+)</name>
        <dbReference type="ChEBI" id="CHEBI:29105"/>
        <label>2</label>
        <note>catalytic</note>
    </ligand>
</feature>
<dbReference type="PANTHER" id="PTHR10201:SF151">
    <property type="entry name" value="INTERSTITIAL COLLAGENASE"/>
    <property type="match status" value="1"/>
</dbReference>
<dbReference type="OrthoDB" id="406838at2759"/>
<dbReference type="GO" id="GO:0030198">
    <property type="term" value="P:extracellular matrix organization"/>
    <property type="evidence" value="ECO:0007669"/>
    <property type="project" value="TreeGrafter"/>
</dbReference>
<comment type="subcellular location">
    <subcellularLocation>
        <location evidence="1">Secreted</location>
        <location evidence="1">Extracellular space</location>
        <location evidence="1">Extracellular matrix</location>
    </subcellularLocation>
</comment>
<gene>
    <name evidence="26" type="ORF">HF521_002114</name>
</gene>
<evidence type="ECO:0000256" key="17">
    <source>
        <dbReference type="ARBA" id="ARBA00038924"/>
    </source>
</evidence>
<evidence type="ECO:0000256" key="8">
    <source>
        <dbReference type="ARBA" id="ARBA00022737"/>
    </source>
</evidence>
<feature type="chain" id="PRO_5035877113" description="interstitial collagenase" evidence="24">
    <location>
        <begin position="20"/>
        <end position="462"/>
    </location>
</feature>
<dbReference type="PRINTS" id="PR00138">
    <property type="entry name" value="MATRIXIN"/>
</dbReference>
<dbReference type="InterPro" id="IPR001818">
    <property type="entry name" value="Pept_M10_metallopeptidase"/>
</dbReference>
<dbReference type="Gene3D" id="2.110.10.10">
    <property type="entry name" value="Hemopexin-like domain"/>
    <property type="match status" value="1"/>
</dbReference>
<dbReference type="SUPFAM" id="SSF47090">
    <property type="entry name" value="PGBD-like"/>
    <property type="match status" value="1"/>
</dbReference>
<dbReference type="SUPFAM" id="SSF50923">
    <property type="entry name" value="Hemopexin-like domain"/>
    <property type="match status" value="1"/>
</dbReference>
<dbReference type="FunFam" id="2.110.10.10:FF:000002">
    <property type="entry name" value="Matrix metallopeptidase 3"/>
    <property type="match status" value="1"/>
</dbReference>
<feature type="binding site" evidence="20">
    <location>
        <position position="167"/>
    </location>
    <ligand>
        <name>Zn(2+)</name>
        <dbReference type="ChEBI" id="CHEBI:29105"/>
        <label>1</label>
    </ligand>
</feature>
<dbReference type="InterPro" id="IPR000585">
    <property type="entry name" value="Hemopexin-like_dom"/>
</dbReference>
<evidence type="ECO:0000256" key="2">
    <source>
        <dbReference type="ARBA" id="ARBA00010370"/>
    </source>
</evidence>
<feature type="short sequence motif" description="Cysteine switch" evidence="22">
    <location>
        <begin position="87"/>
        <end position="94"/>
    </location>
</feature>
<dbReference type="SMART" id="SM00235">
    <property type="entry name" value="ZnMc"/>
    <property type="match status" value="1"/>
</dbReference>
<evidence type="ECO:0000256" key="21">
    <source>
        <dbReference type="PIRSR" id="PIRSR621190-3"/>
    </source>
</evidence>
<dbReference type="PROSITE" id="PS00024">
    <property type="entry name" value="HEMOPEXIN"/>
    <property type="match status" value="1"/>
</dbReference>
<keyword evidence="5" id="KW-0645">Protease</keyword>
<dbReference type="Pfam" id="PF00413">
    <property type="entry name" value="Peptidase_M10"/>
    <property type="match status" value="1"/>
</dbReference>
<feature type="binding site" evidence="20">
    <location>
        <position position="180"/>
    </location>
    <ligand>
        <name>Zn(2+)</name>
        <dbReference type="ChEBI" id="CHEBI:29105"/>
        <label>1</label>
    </ligand>
</feature>
<feature type="repeat" description="Hemopexin" evidence="23">
    <location>
        <begin position="276"/>
        <end position="325"/>
    </location>
</feature>
<evidence type="ECO:0000256" key="1">
    <source>
        <dbReference type="ARBA" id="ARBA00004498"/>
    </source>
</evidence>
<feature type="binding site" evidence="20">
    <location>
        <position position="193"/>
    </location>
    <ligand>
        <name>Zn(2+)</name>
        <dbReference type="ChEBI" id="CHEBI:29105"/>
        <label>1</label>
    </ligand>
</feature>
<dbReference type="Gene3D" id="3.40.390.10">
    <property type="entry name" value="Collagenase (Catalytic Domain)"/>
    <property type="match status" value="1"/>
</dbReference>